<dbReference type="PROSITE" id="PS50005">
    <property type="entry name" value="TPR"/>
    <property type="match status" value="2"/>
</dbReference>
<feature type="transmembrane region" description="Helical" evidence="2">
    <location>
        <begin position="354"/>
        <end position="376"/>
    </location>
</feature>
<name>A0ABU9HY13_9FLAO</name>
<reference evidence="5 6" key="1">
    <citation type="submission" date="2024-04" db="EMBL/GenBank/DDBJ databases">
        <title>Flavobacterium sp. DGU11 16S ribosomal RNA gene Genome sequencing and assembly.</title>
        <authorList>
            <person name="Park S."/>
        </authorList>
    </citation>
    <scope>NUCLEOTIDE SEQUENCE [LARGE SCALE GENOMIC DNA]</scope>
    <source>
        <strain evidence="5 6">DGU11</strain>
    </source>
</reference>
<dbReference type="PANTHER" id="PTHR34220:SF7">
    <property type="entry name" value="SENSOR HISTIDINE KINASE YPDA"/>
    <property type="match status" value="1"/>
</dbReference>
<evidence type="ECO:0000256" key="3">
    <source>
        <dbReference type="SAM" id="SignalP"/>
    </source>
</evidence>
<dbReference type="EMBL" id="JBBYHR010000005">
    <property type="protein sequence ID" value="MEL1244827.1"/>
    <property type="molecule type" value="Genomic_DNA"/>
</dbReference>
<dbReference type="Pfam" id="PF13424">
    <property type="entry name" value="TPR_12"/>
    <property type="match status" value="1"/>
</dbReference>
<evidence type="ECO:0000259" key="4">
    <source>
        <dbReference type="Pfam" id="PF06580"/>
    </source>
</evidence>
<dbReference type="InterPro" id="IPR050640">
    <property type="entry name" value="Bact_2-comp_sensor_kinase"/>
</dbReference>
<evidence type="ECO:0000256" key="1">
    <source>
        <dbReference type="PROSITE-ProRule" id="PRU00339"/>
    </source>
</evidence>
<keyword evidence="2" id="KW-1133">Transmembrane helix</keyword>
<dbReference type="Pfam" id="PF13181">
    <property type="entry name" value="TPR_8"/>
    <property type="match status" value="1"/>
</dbReference>
<dbReference type="InterPro" id="IPR011990">
    <property type="entry name" value="TPR-like_helical_dom_sf"/>
</dbReference>
<dbReference type="RefSeq" id="WP_341697142.1">
    <property type="nucleotide sequence ID" value="NZ_JBBYHR010000005.1"/>
</dbReference>
<keyword evidence="2" id="KW-0472">Membrane</keyword>
<protein>
    <submittedName>
        <fullName evidence="5">Tetratricopeptide repeat protein</fullName>
    </submittedName>
</protein>
<evidence type="ECO:0000256" key="2">
    <source>
        <dbReference type="SAM" id="Phobius"/>
    </source>
</evidence>
<feature type="domain" description="Signal transduction histidine kinase internal region" evidence="4">
    <location>
        <begin position="392"/>
        <end position="469"/>
    </location>
</feature>
<dbReference type="SMART" id="SM00028">
    <property type="entry name" value="TPR"/>
    <property type="match status" value="5"/>
</dbReference>
<dbReference type="Proteomes" id="UP001464555">
    <property type="component" value="Unassembled WGS sequence"/>
</dbReference>
<organism evidence="5 6">
    <name type="scientific">Flavobacterium arundinis</name>
    <dbReference type="NCBI Taxonomy" id="3139143"/>
    <lineage>
        <taxon>Bacteria</taxon>
        <taxon>Pseudomonadati</taxon>
        <taxon>Bacteroidota</taxon>
        <taxon>Flavobacteriia</taxon>
        <taxon>Flavobacteriales</taxon>
        <taxon>Flavobacteriaceae</taxon>
        <taxon>Flavobacterium</taxon>
    </lineage>
</organism>
<keyword evidence="2" id="KW-0812">Transmembrane</keyword>
<evidence type="ECO:0000313" key="6">
    <source>
        <dbReference type="Proteomes" id="UP001464555"/>
    </source>
</evidence>
<dbReference type="Gene3D" id="3.30.565.10">
    <property type="entry name" value="Histidine kinase-like ATPase, C-terminal domain"/>
    <property type="match status" value="1"/>
</dbReference>
<dbReference type="Pfam" id="PF06580">
    <property type="entry name" value="His_kinase"/>
    <property type="match status" value="1"/>
</dbReference>
<keyword evidence="6" id="KW-1185">Reference proteome</keyword>
<keyword evidence="3" id="KW-0732">Signal</keyword>
<proteinExistence type="predicted"/>
<dbReference type="Gene3D" id="1.25.40.10">
    <property type="entry name" value="Tetratricopeptide repeat domain"/>
    <property type="match status" value="2"/>
</dbReference>
<dbReference type="InterPro" id="IPR019734">
    <property type="entry name" value="TPR_rpt"/>
</dbReference>
<accession>A0ABU9HY13</accession>
<comment type="caution">
    <text evidence="5">The sequence shown here is derived from an EMBL/GenBank/DDBJ whole genome shotgun (WGS) entry which is preliminary data.</text>
</comment>
<feature type="repeat" description="TPR" evidence="1">
    <location>
        <begin position="111"/>
        <end position="144"/>
    </location>
</feature>
<dbReference type="InterPro" id="IPR010559">
    <property type="entry name" value="Sig_transdc_His_kin_internal"/>
</dbReference>
<sequence>MSLPCIKKWSLLLSCVFCCAGSMLYAQDFKEIDSLQRAVDSFSRLGQNRKAAFEQNYVDARLMNAKSEIRVNSYYRVAQAYIRSREYDDAFYNIMMALESWQKTENPIGIAQCYSVMAQVYLYKKDYKKAALYHRKALSLFRENPHKKGPAATAKVIYADFFTERGNYTEALKQLADALDETPGTGFYNARAYIKDKAGLCHASLGRPRAAEKYYLEALKDLNKNPYVDTEMSIQRHLGELYLSLKNYGQAQSWLEKCINLRPDHEDSEEYMLANKSMARLYLAQGNYEQAYNYELEAVIADRELEDAVTLTSTDAVSTKYDAEQLMLQNKLLETEAETKKIAAEQADSRKNAFLFFFIFAIIVLATVLIFLYFYFRQKRAITVNRNNELKQKLLLTQMNPHFIFNSVDTIQSLIYEDKNDEAVGYLSKFSELTLQILENSSLMYISLKEEINMTANYLVIEQLLYNNNFEFEIKADEGIDTETLYIPPMLTQPFIENAVKHGLSEKKEGGMIYIRFYKNLRKLYFEVSDNGKGLTGETRKGHRSMATKITSERLNAVPGDIEVATIMENGVARGAVSRFAIPYKIKNKPA</sequence>
<keyword evidence="1" id="KW-0802">TPR repeat</keyword>
<evidence type="ECO:0000313" key="5">
    <source>
        <dbReference type="EMBL" id="MEL1244827.1"/>
    </source>
</evidence>
<gene>
    <name evidence="5" type="ORF">AAEO56_11185</name>
</gene>
<feature type="signal peptide" evidence="3">
    <location>
        <begin position="1"/>
        <end position="26"/>
    </location>
</feature>
<dbReference type="PANTHER" id="PTHR34220">
    <property type="entry name" value="SENSOR HISTIDINE KINASE YPDA"/>
    <property type="match status" value="1"/>
</dbReference>
<dbReference type="SUPFAM" id="SSF48452">
    <property type="entry name" value="TPR-like"/>
    <property type="match status" value="2"/>
</dbReference>
<dbReference type="InterPro" id="IPR036890">
    <property type="entry name" value="HATPase_C_sf"/>
</dbReference>
<feature type="repeat" description="TPR" evidence="1">
    <location>
        <begin position="232"/>
        <end position="265"/>
    </location>
</feature>
<dbReference type="SUPFAM" id="SSF55874">
    <property type="entry name" value="ATPase domain of HSP90 chaperone/DNA topoisomerase II/histidine kinase"/>
    <property type="match status" value="1"/>
</dbReference>
<feature type="chain" id="PRO_5045137972" evidence="3">
    <location>
        <begin position="27"/>
        <end position="591"/>
    </location>
</feature>